<feature type="transmembrane region" description="Helical" evidence="18">
    <location>
        <begin position="160"/>
        <end position="182"/>
    </location>
</feature>
<feature type="transmembrane region" description="Helical" evidence="18">
    <location>
        <begin position="51"/>
        <end position="72"/>
    </location>
</feature>
<evidence type="ECO:0000256" key="6">
    <source>
        <dbReference type="ARBA" id="ARBA00022692"/>
    </source>
</evidence>
<accession>H3A730</accession>
<evidence type="ECO:0000256" key="3">
    <source>
        <dbReference type="ARBA" id="ARBA00022475"/>
    </source>
</evidence>
<dbReference type="PRINTS" id="PR00237">
    <property type="entry name" value="GPCRRHODOPSN"/>
</dbReference>
<dbReference type="InterPro" id="IPR000174">
    <property type="entry name" value="Chemokine_CXCR_1/2"/>
</dbReference>
<feature type="transmembrane region" description="Helical" evidence="18">
    <location>
        <begin position="253"/>
        <end position="274"/>
    </location>
</feature>
<comment type="similarity">
    <text evidence="17">Belongs to the G-protein coupled receptor 1 family.</text>
</comment>
<dbReference type="GO" id="GO:0019722">
    <property type="term" value="P:calcium-mediated signaling"/>
    <property type="evidence" value="ECO:0007669"/>
    <property type="project" value="TreeGrafter"/>
</dbReference>
<evidence type="ECO:0000313" key="21">
    <source>
        <dbReference type="Proteomes" id="UP000008672"/>
    </source>
</evidence>
<evidence type="ECO:0000313" key="20">
    <source>
        <dbReference type="Ensembl" id="ENSLACP00000005451.1"/>
    </source>
</evidence>
<dbReference type="GO" id="GO:0016493">
    <property type="term" value="F:C-C chemokine receptor activity"/>
    <property type="evidence" value="ECO:0007669"/>
    <property type="project" value="TreeGrafter"/>
</dbReference>
<dbReference type="PANTHER" id="PTHR10489">
    <property type="entry name" value="CELL ADHESION MOLECULE"/>
    <property type="match status" value="1"/>
</dbReference>
<dbReference type="GO" id="GO:0030593">
    <property type="term" value="P:neutrophil chemotaxis"/>
    <property type="evidence" value="ECO:0007669"/>
    <property type="project" value="TreeGrafter"/>
</dbReference>
<sequence length="358" mass="40531">NMVYNSLILSGTDLFGLFNYTDDAYNLGTLPTDSIASPCTSSYTFNYDAVVVIYSLVFILSLAGNSLVVLVIRCSKNLRSSTDIYLLNLAIADLLFAFILPFWAVYNKNQWIFGEFMCKAISVLREVNFYSGILLLVCISIDRYLAIVHATQSINHKRHLVKYVCIVIWIFALLLSLPIILFRSVFNSPSSGRLICSENAGAEATSSLRNVIRFLRHTLGFFFPLVVMLFCYGSTIKTLLQTRSGQKHKAMKIIFAVVLVFLICWLPYNVSIFFDTLMRTQVINETCSMRDHVDNVLIWTEILSFMHCCINPILYAFIGQKFRHSLLKIMANYGLISKDKIRKSSSYVSTTGNTSTTV</sequence>
<dbReference type="PANTHER" id="PTHR10489:SF689">
    <property type="entry name" value="C-X-C CHEMOKINE RECEPTOR TYPE 2"/>
    <property type="match status" value="1"/>
</dbReference>
<reference evidence="20" key="3">
    <citation type="submission" date="2025-09" db="UniProtKB">
        <authorList>
            <consortium name="Ensembl"/>
        </authorList>
    </citation>
    <scope>IDENTIFICATION</scope>
</reference>
<dbReference type="GO" id="GO:0042119">
    <property type="term" value="P:neutrophil activation"/>
    <property type="evidence" value="ECO:0007669"/>
    <property type="project" value="Ensembl"/>
</dbReference>
<evidence type="ECO:0000256" key="11">
    <source>
        <dbReference type="ARBA" id="ARBA00023170"/>
    </source>
</evidence>
<evidence type="ECO:0000256" key="8">
    <source>
        <dbReference type="ARBA" id="ARBA00023040"/>
    </source>
</evidence>
<reference evidence="20" key="2">
    <citation type="submission" date="2025-08" db="UniProtKB">
        <authorList>
            <consortium name="Ensembl"/>
        </authorList>
    </citation>
    <scope>IDENTIFICATION</scope>
</reference>
<feature type="transmembrane region" description="Helical" evidence="18">
    <location>
        <begin position="214"/>
        <end position="232"/>
    </location>
</feature>
<dbReference type="eggNOG" id="KOG3656">
    <property type="taxonomic scope" value="Eukaryota"/>
</dbReference>
<keyword evidence="21" id="KW-1185">Reference proteome</keyword>
<evidence type="ECO:0000256" key="16">
    <source>
        <dbReference type="ARBA" id="ARBA00034130"/>
    </source>
</evidence>
<evidence type="ECO:0000256" key="2">
    <source>
        <dbReference type="ARBA" id="ARBA00020033"/>
    </source>
</evidence>
<evidence type="ECO:0000256" key="1">
    <source>
        <dbReference type="ARBA" id="ARBA00004651"/>
    </source>
</evidence>
<dbReference type="STRING" id="7897.ENSLACP00000005451"/>
<dbReference type="GO" id="GO:0006955">
    <property type="term" value="P:immune response"/>
    <property type="evidence" value="ECO:0007669"/>
    <property type="project" value="TreeGrafter"/>
</dbReference>
<dbReference type="FunCoup" id="H3A730">
    <property type="interactions" value="782"/>
</dbReference>
<dbReference type="GO" id="GO:0042742">
    <property type="term" value="P:defense response to bacterium"/>
    <property type="evidence" value="ECO:0007669"/>
    <property type="project" value="Ensembl"/>
</dbReference>
<keyword evidence="10" id="KW-1015">Disulfide bond</keyword>
<keyword evidence="9 18" id="KW-0472">Membrane</keyword>
<comment type="subunit">
    <text evidence="16">Interacts with IL8. Interacts with GNAI2.</text>
</comment>
<evidence type="ECO:0000256" key="5">
    <source>
        <dbReference type="ARBA" id="ARBA00022553"/>
    </source>
</evidence>
<dbReference type="InParanoid" id="H3A730"/>
<feature type="transmembrane region" description="Helical" evidence="18">
    <location>
        <begin position="296"/>
        <end position="318"/>
    </location>
</feature>
<evidence type="ECO:0000256" key="17">
    <source>
        <dbReference type="RuleBase" id="RU000688"/>
    </source>
</evidence>
<dbReference type="PROSITE" id="PS50262">
    <property type="entry name" value="G_PROTEIN_RECEP_F1_2"/>
    <property type="match status" value="1"/>
</dbReference>
<organism evidence="20 21">
    <name type="scientific">Latimeria chalumnae</name>
    <name type="common">Coelacanth</name>
    <dbReference type="NCBI Taxonomy" id="7897"/>
    <lineage>
        <taxon>Eukaryota</taxon>
        <taxon>Metazoa</taxon>
        <taxon>Chordata</taxon>
        <taxon>Craniata</taxon>
        <taxon>Vertebrata</taxon>
        <taxon>Euteleostomi</taxon>
        <taxon>Coelacanthiformes</taxon>
        <taxon>Coelacanthidae</taxon>
        <taxon>Latimeria</taxon>
    </lineage>
</organism>
<keyword evidence="4" id="KW-0145">Chemotaxis</keyword>
<dbReference type="GO" id="GO:0016494">
    <property type="term" value="F:C-X-C chemokine receptor activity"/>
    <property type="evidence" value="ECO:0007669"/>
    <property type="project" value="InterPro"/>
</dbReference>
<keyword evidence="5" id="KW-0597">Phosphoprotein</keyword>
<keyword evidence="8 17" id="KW-0297">G-protein coupled receptor</keyword>
<name>H3A730_LATCH</name>
<dbReference type="GO" id="GO:0007204">
    <property type="term" value="P:positive regulation of cytosolic calcium ion concentration"/>
    <property type="evidence" value="ECO:0007669"/>
    <property type="project" value="TreeGrafter"/>
</dbReference>
<evidence type="ECO:0000256" key="4">
    <source>
        <dbReference type="ARBA" id="ARBA00022500"/>
    </source>
</evidence>
<protein>
    <recommendedName>
        <fullName evidence="2">C-X-C chemokine receptor type 2</fullName>
    </recommendedName>
    <alternativeName>
        <fullName evidence="15">High affinity interleukin-8 receptor B</fullName>
    </alternativeName>
</protein>
<dbReference type="Pfam" id="PF00001">
    <property type="entry name" value="7tm_1"/>
    <property type="match status" value="1"/>
</dbReference>
<keyword evidence="6 17" id="KW-0812">Transmembrane</keyword>
<dbReference type="GO" id="GO:0019957">
    <property type="term" value="F:C-C chemokine binding"/>
    <property type="evidence" value="ECO:0007669"/>
    <property type="project" value="TreeGrafter"/>
</dbReference>
<keyword evidence="3" id="KW-1003">Cell membrane</keyword>
<evidence type="ECO:0000256" key="13">
    <source>
        <dbReference type="ARBA" id="ARBA00023224"/>
    </source>
</evidence>
<evidence type="ECO:0000256" key="7">
    <source>
        <dbReference type="ARBA" id="ARBA00022989"/>
    </source>
</evidence>
<evidence type="ECO:0000256" key="18">
    <source>
        <dbReference type="SAM" id="Phobius"/>
    </source>
</evidence>
<dbReference type="OMA" id="DTCPRRE"/>
<dbReference type="HOGENOM" id="CLU_009579_8_3_1"/>
<keyword evidence="11 17" id="KW-0675">Receptor</keyword>
<gene>
    <name evidence="20" type="primary">LOC106705892</name>
</gene>
<keyword evidence="12" id="KW-0325">Glycoprotein</keyword>
<dbReference type="InterPro" id="IPR000276">
    <property type="entry name" value="GPCR_Rhodpsn"/>
</dbReference>
<dbReference type="PROSITE" id="PS00237">
    <property type="entry name" value="G_PROTEIN_RECEP_F1_1"/>
    <property type="match status" value="1"/>
</dbReference>
<evidence type="ECO:0000256" key="14">
    <source>
        <dbReference type="ARBA" id="ARBA00025505"/>
    </source>
</evidence>
<evidence type="ECO:0000256" key="12">
    <source>
        <dbReference type="ARBA" id="ARBA00023180"/>
    </source>
</evidence>
<keyword evidence="13 17" id="KW-0807">Transducer</keyword>
<comment type="function">
    <text evidence="14">Receptor for interleukin-8 which is a powerful neutrophil chemotactic factor. Binding of IL-8 to the receptor causes activation of neutrophils. This response is mediated via a G-protein that activates a phosphatidylinositol-calcium second messenger system. Binds to IL-8 with high affinity. Also binds with high affinity to CXCL3, GRO/MGSA and NAP-2.</text>
</comment>
<evidence type="ECO:0000256" key="15">
    <source>
        <dbReference type="ARBA" id="ARBA00033468"/>
    </source>
</evidence>
<dbReference type="InterPro" id="IPR050119">
    <property type="entry name" value="CCR1-9-like"/>
</dbReference>
<dbReference type="Ensembl" id="ENSLACT00000005499.1">
    <property type="protein sequence ID" value="ENSLACP00000005451.1"/>
    <property type="gene ID" value="ENSLACG00000004849.1"/>
</dbReference>
<evidence type="ECO:0000256" key="9">
    <source>
        <dbReference type="ARBA" id="ARBA00023136"/>
    </source>
</evidence>
<evidence type="ECO:0000256" key="10">
    <source>
        <dbReference type="ARBA" id="ARBA00023157"/>
    </source>
</evidence>
<dbReference type="InterPro" id="IPR017452">
    <property type="entry name" value="GPCR_Rhodpsn_7TM"/>
</dbReference>
<dbReference type="Gene3D" id="1.20.1070.10">
    <property type="entry name" value="Rhodopsin 7-helix transmembrane proteins"/>
    <property type="match status" value="1"/>
</dbReference>
<dbReference type="GO" id="GO:0090594">
    <property type="term" value="P:inflammatory response to wounding"/>
    <property type="evidence" value="ECO:0007669"/>
    <property type="project" value="Ensembl"/>
</dbReference>
<comment type="subcellular location">
    <subcellularLocation>
        <location evidence="1">Cell membrane</location>
        <topology evidence="1">Multi-pass membrane protein</topology>
    </subcellularLocation>
</comment>
<feature type="transmembrane region" description="Helical" evidence="18">
    <location>
        <begin position="129"/>
        <end position="148"/>
    </location>
</feature>
<dbReference type="AlphaFoldDB" id="H3A730"/>
<dbReference type="GO" id="GO:0051916">
    <property type="term" value="F:granulocyte colony-stimulating factor binding"/>
    <property type="evidence" value="ECO:0007669"/>
    <property type="project" value="Ensembl"/>
</dbReference>
<dbReference type="Proteomes" id="UP000008672">
    <property type="component" value="Unassembled WGS sequence"/>
</dbReference>
<proteinExistence type="inferred from homology"/>
<dbReference type="SUPFAM" id="SSF81321">
    <property type="entry name" value="Family A G protein-coupled receptor-like"/>
    <property type="match status" value="1"/>
</dbReference>
<dbReference type="GO" id="GO:0002523">
    <property type="term" value="P:leukocyte migration involved in inflammatory response"/>
    <property type="evidence" value="ECO:0007669"/>
    <property type="project" value="Ensembl"/>
</dbReference>
<feature type="transmembrane region" description="Helical" evidence="18">
    <location>
        <begin position="84"/>
        <end position="106"/>
    </location>
</feature>
<keyword evidence="7 18" id="KW-1133">Transmembrane helix</keyword>
<dbReference type="EMBL" id="AFYH01194151">
    <property type="status" value="NOT_ANNOTATED_CDS"/>
    <property type="molecule type" value="Genomic_DNA"/>
</dbReference>
<dbReference type="PRINTS" id="PR00427">
    <property type="entry name" value="INTRLEUKIN8R"/>
</dbReference>
<feature type="domain" description="G-protein coupled receptors family 1 profile" evidence="19">
    <location>
        <begin position="64"/>
        <end position="315"/>
    </location>
</feature>
<dbReference type="GO" id="GO:0009897">
    <property type="term" value="C:external side of plasma membrane"/>
    <property type="evidence" value="ECO:0007669"/>
    <property type="project" value="TreeGrafter"/>
</dbReference>
<evidence type="ECO:0000259" key="19">
    <source>
        <dbReference type="PROSITE" id="PS50262"/>
    </source>
</evidence>
<dbReference type="CDD" id="cd15178">
    <property type="entry name" value="7tmA_CXCR1_2"/>
    <property type="match status" value="1"/>
</dbReference>
<reference evidence="21" key="1">
    <citation type="submission" date="2011-08" db="EMBL/GenBank/DDBJ databases">
        <title>The draft genome of Latimeria chalumnae.</title>
        <authorList>
            <person name="Di Palma F."/>
            <person name="Alfoldi J."/>
            <person name="Johnson J."/>
            <person name="Berlin A."/>
            <person name="Gnerre S."/>
            <person name="Jaffe D."/>
            <person name="MacCallum I."/>
            <person name="Young S."/>
            <person name="Walker B.J."/>
            <person name="Lander E."/>
            <person name="Lindblad-Toh K."/>
        </authorList>
    </citation>
    <scope>NUCLEOTIDE SEQUENCE [LARGE SCALE GENOMIC DNA]</scope>
    <source>
        <strain evidence="21">Wild caught</strain>
    </source>
</reference>
<dbReference type="GeneTree" id="ENSGT01050000244848"/>